<dbReference type="Proteomes" id="UP000283523">
    <property type="component" value="Unassembled WGS sequence"/>
</dbReference>
<keyword evidence="3" id="KW-1185">Reference proteome</keyword>
<dbReference type="PANTHER" id="PTHR30231">
    <property type="entry name" value="DNA POLYMERASE III SUBUNIT EPSILON"/>
    <property type="match status" value="1"/>
</dbReference>
<reference evidence="2 3" key="1">
    <citation type="submission" date="2018-08" db="EMBL/GenBank/DDBJ databases">
        <title>Fibrisoma montanum sp. nov., isolated from Danxia mountain soil.</title>
        <authorList>
            <person name="Huang Y."/>
        </authorList>
    </citation>
    <scope>NUCLEOTIDE SEQUENCE [LARGE SCALE GENOMIC DNA]</scope>
    <source>
        <strain evidence="2 3">HYT19</strain>
    </source>
</reference>
<feature type="domain" description="Exonuclease" evidence="1">
    <location>
        <begin position="10"/>
        <end position="176"/>
    </location>
</feature>
<keyword evidence="2" id="KW-0378">Hydrolase</keyword>
<dbReference type="Pfam" id="PF20600">
    <property type="entry name" value="ExoX-like_C"/>
    <property type="match status" value="1"/>
</dbReference>
<organism evidence="2 3">
    <name type="scientific">Fibrisoma montanum</name>
    <dbReference type="NCBI Taxonomy" id="2305895"/>
    <lineage>
        <taxon>Bacteria</taxon>
        <taxon>Pseudomonadati</taxon>
        <taxon>Bacteroidota</taxon>
        <taxon>Cytophagia</taxon>
        <taxon>Cytophagales</taxon>
        <taxon>Spirosomataceae</taxon>
        <taxon>Fibrisoma</taxon>
    </lineage>
</organism>
<dbReference type="PANTHER" id="PTHR30231:SF41">
    <property type="entry name" value="DNA POLYMERASE III SUBUNIT EPSILON"/>
    <property type="match status" value="1"/>
</dbReference>
<dbReference type="GO" id="GO:0003676">
    <property type="term" value="F:nucleic acid binding"/>
    <property type="evidence" value="ECO:0007669"/>
    <property type="project" value="InterPro"/>
</dbReference>
<dbReference type="InterPro" id="IPR013520">
    <property type="entry name" value="Ribonucl_H"/>
</dbReference>
<dbReference type="AlphaFoldDB" id="A0A418M7X5"/>
<protein>
    <submittedName>
        <fullName evidence="2">3'-5' exonuclease</fullName>
    </submittedName>
</protein>
<dbReference type="CDD" id="cd06127">
    <property type="entry name" value="DEDDh"/>
    <property type="match status" value="1"/>
</dbReference>
<dbReference type="GO" id="GO:0045004">
    <property type="term" value="P:DNA replication proofreading"/>
    <property type="evidence" value="ECO:0007669"/>
    <property type="project" value="TreeGrafter"/>
</dbReference>
<gene>
    <name evidence="2" type="ORF">DYU11_14185</name>
</gene>
<name>A0A418M7X5_9BACT</name>
<dbReference type="InterPro" id="IPR036397">
    <property type="entry name" value="RNaseH_sf"/>
</dbReference>
<keyword evidence="2" id="KW-0540">Nuclease</keyword>
<evidence type="ECO:0000313" key="2">
    <source>
        <dbReference type="EMBL" id="RIV22184.1"/>
    </source>
</evidence>
<dbReference type="SMART" id="SM00479">
    <property type="entry name" value="EXOIII"/>
    <property type="match status" value="1"/>
</dbReference>
<dbReference type="InterPro" id="IPR046768">
    <property type="entry name" value="ExoX-like_C"/>
</dbReference>
<evidence type="ECO:0000259" key="1">
    <source>
        <dbReference type="SMART" id="SM00479"/>
    </source>
</evidence>
<dbReference type="SUPFAM" id="SSF53098">
    <property type="entry name" value="Ribonuclease H-like"/>
    <property type="match status" value="1"/>
</dbReference>
<evidence type="ECO:0000313" key="3">
    <source>
        <dbReference type="Proteomes" id="UP000283523"/>
    </source>
</evidence>
<dbReference type="InterPro" id="IPR012337">
    <property type="entry name" value="RNaseH-like_sf"/>
</dbReference>
<dbReference type="Pfam" id="PF00929">
    <property type="entry name" value="RNase_T"/>
    <property type="match status" value="1"/>
</dbReference>
<comment type="caution">
    <text evidence="2">The sequence shown here is derived from an EMBL/GenBank/DDBJ whole genome shotgun (WGS) entry which is preliminary data.</text>
</comment>
<dbReference type="EMBL" id="QXED01000004">
    <property type="protein sequence ID" value="RIV22184.1"/>
    <property type="molecule type" value="Genomic_DNA"/>
</dbReference>
<dbReference type="RefSeq" id="WP_119668369.1">
    <property type="nucleotide sequence ID" value="NZ_QXED01000004.1"/>
</dbReference>
<dbReference type="OrthoDB" id="9791657at2"/>
<dbReference type="Gene3D" id="3.30.420.10">
    <property type="entry name" value="Ribonuclease H-like superfamily/Ribonuclease H"/>
    <property type="match status" value="1"/>
</dbReference>
<keyword evidence="2" id="KW-0269">Exonuclease</keyword>
<accession>A0A418M7X5</accession>
<dbReference type="GO" id="GO:0008408">
    <property type="term" value="F:3'-5' exonuclease activity"/>
    <property type="evidence" value="ECO:0007669"/>
    <property type="project" value="TreeGrafter"/>
</dbReference>
<sequence>MTHQLVLKKPLAFFDLETTGINIAKDRIIDICIAKALPNGEVVVKTHRVNPGMPIPVESSMIHGIFDEDVKDAPPFKSVARTLAQFLEGCDLAGFNCNRFDVPLLVEEFLRANVDFDMKNRRLVDAQRIFHLMEPRNLSAAYRFYCGKELLNAHSAEADTLATLEVLDAQVQKYVGRMAKDDNGQDVVFQNDVDMLHNLTANKNVDLAGRMIVNEKGEEVFNFGKHKGLPVLDVLKKEPSFYDWMLKGEFPLDTKRRLTEIRLRMFANGFNGKK</sequence>
<dbReference type="GO" id="GO:0005829">
    <property type="term" value="C:cytosol"/>
    <property type="evidence" value="ECO:0007669"/>
    <property type="project" value="TreeGrafter"/>
</dbReference>
<proteinExistence type="predicted"/>